<organism evidence="1 2">
    <name type="scientific">Rotaria socialis</name>
    <dbReference type="NCBI Taxonomy" id="392032"/>
    <lineage>
        <taxon>Eukaryota</taxon>
        <taxon>Metazoa</taxon>
        <taxon>Spiralia</taxon>
        <taxon>Gnathifera</taxon>
        <taxon>Rotifera</taxon>
        <taxon>Eurotatoria</taxon>
        <taxon>Bdelloidea</taxon>
        <taxon>Philodinida</taxon>
        <taxon>Philodinidae</taxon>
        <taxon>Rotaria</taxon>
    </lineage>
</organism>
<proteinExistence type="predicted"/>
<dbReference type="GO" id="GO:0016567">
    <property type="term" value="P:protein ubiquitination"/>
    <property type="evidence" value="ECO:0007669"/>
    <property type="project" value="UniProtKB-UniPathway"/>
</dbReference>
<protein>
    <submittedName>
        <fullName evidence="1">Uncharacterized protein</fullName>
    </submittedName>
</protein>
<reference evidence="1" key="1">
    <citation type="submission" date="2021-02" db="EMBL/GenBank/DDBJ databases">
        <authorList>
            <person name="Nowell W R."/>
        </authorList>
    </citation>
    <scope>NUCLEOTIDE SEQUENCE</scope>
</reference>
<feature type="non-terminal residue" evidence="1">
    <location>
        <position position="1"/>
    </location>
</feature>
<evidence type="ECO:0000313" key="2">
    <source>
        <dbReference type="Proteomes" id="UP000663848"/>
    </source>
</evidence>
<dbReference type="AlphaFoldDB" id="A0A822AJX7"/>
<gene>
    <name evidence="1" type="ORF">QYT958_LOCUS38008</name>
</gene>
<dbReference type="Proteomes" id="UP000663848">
    <property type="component" value="Unassembled WGS sequence"/>
</dbReference>
<accession>A0A822AJX7</accession>
<dbReference type="UniPathway" id="UPA00143"/>
<dbReference type="EMBL" id="CAJOBR010032609">
    <property type="protein sequence ID" value="CAF4999919.1"/>
    <property type="molecule type" value="Genomic_DNA"/>
</dbReference>
<sequence length="215" mass="24861">QFQYLGLIWKITSLALSHPVTPSSTITNIAADQQPHSSLSIDILAVDAKEILCHRPYIWNEFNILRNRECLYLWNISIAIELSMGSNGWFRFFADNSLSTMYSSGSPETNVDTSENRHDFIDKLQRLKQQVLDDIEHDKNDENIKPIDAEQQLLIARTLFTSDTSNERTITVGHWTFECNGSTQLRIHNVEGEQVSVRFVKNEYDYVLMKFFIIN</sequence>
<evidence type="ECO:0000313" key="1">
    <source>
        <dbReference type="EMBL" id="CAF4999919.1"/>
    </source>
</evidence>
<comment type="caution">
    <text evidence="1">The sequence shown here is derived from an EMBL/GenBank/DDBJ whole genome shotgun (WGS) entry which is preliminary data.</text>
</comment>
<name>A0A822AJX7_9BILA</name>